<feature type="compositionally biased region" description="Low complexity" evidence="4">
    <location>
        <begin position="552"/>
        <end position="570"/>
    </location>
</feature>
<dbReference type="AlphaFoldDB" id="A0A0F4ZD31"/>
<evidence type="ECO:0000256" key="4">
    <source>
        <dbReference type="SAM" id="MobiDB-lite"/>
    </source>
</evidence>
<feature type="domain" description="BZIP" evidence="5">
    <location>
        <begin position="101"/>
        <end position="116"/>
    </location>
</feature>
<protein>
    <recommendedName>
        <fullName evidence="5">BZIP domain-containing protein</fullName>
    </recommendedName>
</protein>
<evidence type="ECO:0000313" key="7">
    <source>
        <dbReference type="Proteomes" id="UP000033483"/>
    </source>
</evidence>
<keyword evidence="3" id="KW-0175">Coiled coil</keyword>
<evidence type="ECO:0000256" key="3">
    <source>
        <dbReference type="SAM" id="Coils"/>
    </source>
</evidence>
<evidence type="ECO:0000313" key="6">
    <source>
        <dbReference type="EMBL" id="KKA27758.1"/>
    </source>
</evidence>
<dbReference type="GO" id="GO:0090575">
    <property type="term" value="C:RNA polymerase II transcription regulator complex"/>
    <property type="evidence" value="ECO:0007669"/>
    <property type="project" value="TreeGrafter"/>
</dbReference>
<evidence type="ECO:0000259" key="5">
    <source>
        <dbReference type="PROSITE" id="PS00036"/>
    </source>
</evidence>
<keyword evidence="2" id="KW-0539">Nucleus</keyword>
<feature type="compositionally biased region" description="Low complexity" evidence="4">
    <location>
        <begin position="39"/>
        <end position="63"/>
    </location>
</feature>
<feature type="coiled-coil region" evidence="3">
    <location>
        <begin position="114"/>
        <end position="173"/>
    </location>
</feature>
<dbReference type="SUPFAM" id="SSF57959">
    <property type="entry name" value="Leucine zipper domain"/>
    <property type="match status" value="1"/>
</dbReference>
<dbReference type="InterPro" id="IPR009306">
    <property type="entry name" value="DUF963"/>
</dbReference>
<dbReference type="Gene3D" id="1.20.5.170">
    <property type="match status" value="1"/>
</dbReference>
<accession>A0A0F4ZD31</accession>
<dbReference type="Pfam" id="PF06131">
    <property type="entry name" value="DUF963"/>
    <property type="match status" value="1"/>
</dbReference>
<name>A0A0F4ZD31_9PEZI</name>
<feature type="region of interest" description="Disordered" evidence="4">
    <location>
        <begin position="546"/>
        <end position="570"/>
    </location>
</feature>
<comment type="caution">
    <text evidence="6">The sequence shown here is derived from an EMBL/GenBank/DDBJ whole genome shotgun (WGS) entry which is preliminary data.</text>
</comment>
<dbReference type="PROSITE" id="PS00036">
    <property type="entry name" value="BZIP_BASIC"/>
    <property type="match status" value="1"/>
</dbReference>
<reference evidence="6 7" key="1">
    <citation type="submission" date="2015-03" db="EMBL/GenBank/DDBJ databases">
        <authorList>
            <person name="Radwan O."/>
            <person name="Al-Naeli F.A."/>
            <person name="Rendon G.A."/>
            <person name="Fields C."/>
        </authorList>
    </citation>
    <scope>NUCLEOTIDE SEQUENCE [LARGE SCALE GENOMIC DNA]</scope>
    <source>
        <strain evidence="6">CR-DP1</strain>
    </source>
</reference>
<gene>
    <name evidence="6" type="ORF">TD95_001285</name>
</gene>
<organism evidence="6 7">
    <name type="scientific">Thielaviopsis punctulata</name>
    <dbReference type="NCBI Taxonomy" id="72032"/>
    <lineage>
        <taxon>Eukaryota</taxon>
        <taxon>Fungi</taxon>
        <taxon>Dikarya</taxon>
        <taxon>Ascomycota</taxon>
        <taxon>Pezizomycotina</taxon>
        <taxon>Sordariomycetes</taxon>
        <taxon>Hypocreomycetidae</taxon>
        <taxon>Microascales</taxon>
        <taxon>Ceratocystidaceae</taxon>
        <taxon>Thielaviopsis</taxon>
    </lineage>
</organism>
<dbReference type="InterPro" id="IPR050936">
    <property type="entry name" value="AP-1-like"/>
</dbReference>
<dbReference type="InterPro" id="IPR004827">
    <property type="entry name" value="bZIP"/>
</dbReference>
<dbReference type="SMART" id="SM00338">
    <property type="entry name" value="BRLZ"/>
    <property type="match status" value="1"/>
</dbReference>
<sequence>MSMASVVSPDPQPPNLHQSIAAASPLNHSTPVNHSTPISHSTPVSASTPASAPSPATPAIPAAVQIMPSGPPKVSVTSKEWVIPPRPKPGRKPATDTPPSKRKAQNRAAQRAFRERRAARVGELEEQIEDQKQARDRLERDMQDRIRSLEMELQAFRSRCSVLENMLEKERQERIRAETSSGLIQQQQRQQHHQPDSRRQSEARFSISSNDHHPPTGLPSTVGLMNSTLHSTAPPMHNPITTNYDGPTLIMDDHRSPTSFVMSSMLPPPNAASVGAPGTIDLASLSCGGCQPDGPCACVEEALAQVAKSCERCGGIDGACSCTDMSLNPMPPIKRALSPQLEEANKRTHTHTLSASEMELDMTSLWRKDPFPPMQQKLQPLPRIVIAPKDKCGFCDTDESCCVCANPDLVSGPLGETAPEAAPVNVPAPATIQPQTSIYQAPSPPGSEASPPPMEITSTGAVKLRPFKKHAAPKTLPKSVSESVGGGCGPNGPGTCAQCKADPKSGLFCRSLAANFERASGTSNGGCCGGGGAGGGCCKSKPAALPVPSPSAAPSTPSSGSSSKPPGSVSASSIAAKAQFGLSLSCAETYKTLASHRNFDQAADEISTWLPKLRAAVRPTEGDVKTGGAMQSEKPRRLPIEVEAASIMSVLKDFDVRFQERQQSSA</sequence>
<dbReference type="InterPro" id="IPR018287">
    <property type="entry name" value="Hap4_TF_heteromerisation"/>
</dbReference>
<dbReference type="GO" id="GO:0000976">
    <property type="term" value="F:transcription cis-regulatory region binding"/>
    <property type="evidence" value="ECO:0007669"/>
    <property type="project" value="InterPro"/>
</dbReference>
<feature type="compositionally biased region" description="Polar residues" evidence="4">
    <location>
        <begin position="26"/>
        <end position="38"/>
    </location>
</feature>
<dbReference type="PANTHER" id="PTHR40621">
    <property type="entry name" value="TRANSCRIPTION FACTOR KAPC-RELATED"/>
    <property type="match status" value="1"/>
</dbReference>
<comment type="subcellular location">
    <subcellularLocation>
        <location evidence="1">Nucleus</location>
    </subcellularLocation>
</comment>
<dbReference type="PANTHER" id="PTHR40621:SF7">
    <property type="entry name" value="BZIP DOMAIN-CONTAINING PROTEIN"/>
    <property type="match status" value="1"/>
</dbReference>
<feature type="compositionally biased region" description="Basic and acidic residues" evidence="4">
    <location>
        <begin position="193"/>
        <end position="202"/>
    </location>
</feature>
<dbReference type="OrthoDB" id="5374328at2759"/>
<dbReference type="GO" id="GO:0001228">
    <property type="term" value="F:DNA-binding transcription activator activity, RNA polymerase II-specific"/>
    <property type="evidence" value="ECO:0007669"/>
    <property type="project" value="TreeGrafter"/>
</dbReference>
<evidence type="ECO:0000256" key="1">
    <source>
        <dbReference type="ARBA" id="ARBA00004123"/>
    </source>
</evidence>
<dbReference type="EMBL" id="LAEV01001594">
    <property type="protein sequence ID" value="KKA27758.1"/>
    <property type="molecule type" value="Genomic_DNA"/>
</dbReference>
<dbReference type="Proteomes" id="UP000033483">
    <property type="component" value="Unassembled WGS sequence"/>
</dbReference>
<proteinExistence type="predicted"/>
<keyword evidence="7" id="KW-1185">Reference proteome</keyword>
<feature type="region of interest" description="Disordered" evidence="4">
    <location>
        <begin position="1"/>
        <end position="110"/>
    </location>
</feature>
<evidence type="ECO:0000256" key="2">
    <source>
        <dbReference type="ARBA" id="ARBA00023242"/>
    </source>
</evidence>
<feature type="region of interest" description="Disordered" evidence="4">
    <location>
        <begin position="175"/>
        <end position="237"/>
    </location>
</feature>
<dbReference type="InterPro" id="IPR046347">
    <property type="entry name" value="bZIP_sf"/>
</dbReference>
<dbReference type="Pfam" id="PF10297">
    <property type="entry name" value="Hap4_Hap_bind"/>
    <property type="match status" value="1"/>
</dbReference>